<dbReference type="AlphaFoldDB" id="A0A067M3E5"/>
<organism evidence="2 3">
    <name type="scientific">Botryobasidium botryosum (strain FD-172 SS1)</name>
    <dbReference type="NCBI Taxonomy" id="930990"/>
    <lineage>
        <taxon>Eukaryota</taxon>
        <taxon>Fungi</taxon>
        <taxon>Dikarya</taxon>
        <taxon>Basidiomycota</taxon>
        <taxon>Agaricomycotina</taxon>
        <taxon>Agaricomycetes</taxon>
        <taxon>Cantharellales</taxon>
        <taxon>Botryobasidiaceae</taxon>
        <taxon>Botryobasidium</taxon>
    </lineage>
</organism>
<accession>A0A067M3E5</accession>
<dbReference type="PANTHER" id="PTHR46014">
    <property type="entry name" value="TETRATRICOPEPTIDE REPEAT PROTEIN 1"/>
    <property type="match status" value="1"/>
</dbReference>
<protein>
    <recommendedName>
        <fullName evidence="4">Cns1/TTC4 wheel domain-containing protein</fullName>
    </recommendedName>
</protein>
<evidence type="ECO:0000313" key="3">
    <source>
        <dbReference type="Proteomes" id="UP000027195"/>
    </source>
</evidence>
<sequence length="403" mass="45048">MEHLAPTGNAPGSRGLDPDATSLRLAGSETYGGLENEDRLPALKAEADALFREGMYKSAVRLYDAALDTALTSTPLELKRTVISNRAQAYLLYGSEPHALVDCDLALSPAYTLPSSPKILTAKCYYRRARILCLFRRCKEALEDYTRYEELYAESGLEVKASERTLQEEIRSGLNQNVEGREWINTQLMKAIGTRHIMIQGKHRARFPQPSPPVLPRDESEGILHFGTDDERPDPRLANPLMTPLHIPFMIRAPYLLDPVRRNKFSGVVPYSEAGCPGLGTKGQMVGTIVENLFSSWAITACGRLDEKPAFTQNVVDHSSPAKVSILLMTHRSRLLVIPHNTKIKDIWAGAKWPRTEEEGDLPFRDLRKSMPRFDKLEIDGAILSNGWCIELLVVPKEKVGEL</sequence>
<evidence type="ECO:0000256" key="1">
    <source>
        <dbReference type="SAM" id="MobiDB-lite"/>
    </source>
</evidence>
<dbReference type="HOGENOM" id="CLU_723829_0_0_1"/>
<evidence type="ECO:0000313" key="2">
    <source>
        <dbReference type="EMBL" id="KDQ06106.1"/>
    </source>
</evidence>
<dbReference type="EMBL" id="KL198155">
    <property type="protein sequence ID" value="KDQ06106.1"/>
    <property type="molecule type" value="Genomic_DNA"/>
</dbReference>
<reference evidence="3" key="1">
    <citation type="journal article" date="2014" name="Proc. Natl. Acad. Sci. U.S.A.">
        <title>Extensive sampling of basidiomycete genomes demonstrates inadequacy of the white-rot/brown-rot paradigm for wood decay fungi.</title>
        <authorList>
            <person name="Riley R."/>
            <person name="Salamov A.A."/>
            <person name="Brown D.W."/>
            <person name="Nagy L.G."/>
            <person name="Floudas D."/>
            <person name="Held B.W."/>
            <person name="Levasseur A."/>
            <person name="Lombard V."/>
            <person name="Morin E."/>
            <person name="Otillar R."/>
            <person name="Lindquist E.A."/>
            <person name="Sun H."/>
            <person name="LaButti K.M."/>
            <person name="Schmutz J."/>
            <person name="Jabbour D."/>
            <person name="Luo H."/>
            <person name="Baker S.E."/>
            <person name="Pisabarro A.G."/>
            <person name="Walton J.D."/>
            <person name="Blanchette R.A."/>
            <person name="Henrissat B."/>
            <person name="Martin F."/>
            <person name="Cullen D."/>
            <person name="Hibbett D.S."/>
            <person name="Grigoriev I.V."/>
        </authorList>
    </citation>
    <scope>NUCLEOTIDE SEQUENCE [LARGE SCALE GENOMIC DNA]</scope>
    <source>
        <strain evidence="3">FD-172 SS1</strain>
    </source>
</reference>
<dbReference type="InParanoid" id="A0A067M3E5"/>
<feature type="region of interest" description="Disordered" evidence="1">
    <location>
        <begin position="1"/>
        <end position="21"/>
    </location>
</feature>
<gene>
    <name evidence="2" type="ORF">BOTBODRAFT_181885</name>
</gene>
<dbReference type="OrthoDB" id="433738at2759"/>
<dbReference type="Gene3D" id="1.25.40.10">
    <property type="entry name" value="Tetratricopeptide repeat domain"/>
    <property type="match status" value="1"/>
</dbReference>
<dbReference type="InterPro" id="IPR011990">
    <property type="entry name" value="TPR-like_helical_dom_sf"/>
</dbReference>
<dbReference type="Proteomes" id="UP000027195">
    <property type="component" value="Unassembled WGS sequence"/>
</dbReference>
<dbReference type="SUPFAM" id="SSF48452">
    <property type="entry name" value="TPR-like"/>
    <property type="match status" value="1"/>
</dbReference>
<dbReference type="PANTHER" id="PTHR46014:SF1">
    <property type="entry name" value="TETRATRICOPEPTIDE REPEAT PROTEIN 1"/>
    <property type="match status" value="1"/>
</dbReference>
<proteinExistence type="predicted"/>
<name>A0A067M3E5_BOTB1</name>
<keyword evidence="3" id="KW-1185">Reference proteome</keyword>
<evidence type="ECO:0008006" key="4">
    <source>
        <dbReference type="Google" id="ProtNLM"/>
    </source>
</evidence>
<dbReference type="InterPro" id="IPR052769">
    <property type="entry name" value="TPR_domain_protein"/>
</dbReference>